<proteinExistence type="predicted"/>
<reference evidence="1 2" key="1">
    <citation type="submission" date="2015-03" db="EMBL/GenBank/DDBJ databases">
        <title>Draft genome of the nematode, Opisthorchis viverrini.</title>
        <authorList>
            <person name="Mitreva M."/>
        </authorList>
    </citation>
    <scope>NUCLEOTIDE SEQUENCE [LARGE SCALE GENOMIC DNA]</scope>
    <source>
        <strain evidence="1">Khon Kaen</strain>
    </source>
</reference>
<evidence type="ECO:0000313" key="2">
    <source>
        <dbReference type="Proteomes" id="UP000243686"/>
    </source>
</evidence>
<sequence>MKLPSQSFDNHGKDEVIVSRLRPNLYRSSEEACRDRNLTTKSLLTTTSKNSVELKPRKNEGDTSEIVPRMYTNNADEFFIIGPYDEKFCGQLLSQKRTKERVTITECGVTQISEARLQGTLITEYRIRLTQQLNDYRIPIYLIRGLNKNLTSCRFAAKHRIMLIWYRLVTEITSREKRDSITRKLKSIYMLIMLSSVREMGALSVAMFALLAAKCYSDVK</sequence>
<keyword evidence="2" id="KW-1185">Reference proteome</keyword>
<accession>A0A1S8WH78</accession>
<name>A0A1S8WH78_OPIVI</name>
<gene>
    <name evidence="1" type="ORF">X801_10452</name>
</gene>
<evidence type="ECO:0000313" key="1">
    <source>
        <dbReference type="EMBL" id="OON13764.1"/>
    </source>
</evidence>
<protein>
    <submittedName>
        <fullName evidence="1">Uncharacterized protein</fullName>
    </submittedName>
</protein>
<organism evidence="1 2">
    <name type="scientific">Opisthorchis viverrini</name>
    <name type="common">Southeast Asian liver fluke</name>
    <dbReference type="NCBI Taxonomy" id="6198"/>
    <lineage>
        <taxon>Eukaryota</taxon>
        <taxon>Metazoa</taxon>
        <taxon>Spiralia</taxon>
        <taxon>Lophotrochozoa</taxon>
        <taxon>Platyhelminthes</taxon>
        <taxon>Trematoda</taxon>
        <taxon>Digenea</taxon>
        <taxon>Opisthorchiida</taxon>
        <taxon>Opisthorchiata</taxon>
        <taxon>Opisthorchiidae</taxon>
        <taxon>Opisthorchis</taxon>
    </lineage>
</organism>
<dbReference type="AlphaFoldDB" id="A0A1S8WH78"/>
<dbReference type="Proteomes" id="UP000243686">
    <property type="component" value="Unassembled WGS sequence"/>
</dbReference>
<feature type="non-terminal residue" evidence="1">
    <location>
        <position position="220"/>
    </location>
</feature>
<dbReference type="EMBL" id="KV907134">
    <property type="protein sequence ID" value="OON13764.1"/>
    <property type="molecule type" value="Genomic_DNA"/>
</dbReference>